<comment type="pathway">
    <text evidence="2 13">Glycolipid biosynthesis; lipid IV(A) biosynthesis; lipid IV(A) from (3R)-3-hydroxytetradecanoyl-[acyl-carrier-protein] and UDP-N-acetyl-alpha-D-glucosamine: step 6/6.</text>
</comment>
<protein>
    <recommendedName>
        <fullName evidence="4 13">Tetraacyldisaccharide 4'-kinase</fullName>
        <ecNumber evidence="3 13">2.7.1.130</ecNumber>
    </recommendedName>
    <alternativeName>
        <fullName evidence="12 13">Lipid A 4'-kinase</fullName>
    </alternativeName>
</protein>
<dbReference type="RefSeq" id="WP_052043665.1">
    <property type="nucleotide sequence ID" value="NZ_JRNI01000044.1"/>
</dbReference>
<dbReference type="EC" id="2.7.1.130" evidence="3 13"/>
<dbReference type="GO" id="GO:0009245">
    <property type="term" value="P:lipid A biosynthetic process"/>
    <property type="evidence" value="ECO:0007669"/>
    <property type="project" value="UniProtKB-UniRule"/>
</dbReference>
<feature type="binding site" evidence="13">
    <location>
        <begin position="73"/>
        <end position="80"/>
    </location>
    <ligand>
        <name>ATP</name>
        <dbReference type="ChEBI" id="CHEBI:30616"/>
    </ligand>
</feature>
<dbReference type="NCBIfam" id="TIGR00682">
    <property type="entry name" value="lpxK"/>
    <property type="match status" value="1"/>
</dbReference>
<dbReference type="PANTHER" id="PTHR42724">
    <property type="entry name" value="TETRAACYLDISACCHARIDE 4'-KINASE"/>
    <property type="match status" value="1"/>
</dbReference>
<evidence type="ECO:0000256" key="12">
    <source>
        <dbReference type="ARBA" id="ARBA00029757"/>
    </source>
</evidence>
<dbReference type="InterPro" id="IPR003758">
    <property type="entry name" value="LpxK"/>
</dbReference>
<evidence type="ECO:0000313" key="14">
    <source>
        <dbReference type="EMBL" id="KGF29016.1"/>
    </source>
</evidence>
<evidence type="ECO:0000256" key="11">
    <source>
        <dbReference type="ARBA" id="ARBA00023098"/>
    </source>
</evidence>
<dbReference type="GO" id="GO:0009244">
    <property type="term" value="P:lipopolysaccharide core region biosynthetic process"/>
    <property type="evidence" value="ECO:0007669"/>
    <property type="project" value="TreeGrafter"/>
</dbReference>
<dbReference type="GO" id="GO:0009029">
    <property type="term" value="F:lipid-A 4'-kinase activity"/>
    <property type="evidence" value="ECO:0007669"/>
    <property type="project" value="UniProtKB-UniRule"/>
</dbReference>
<dbReference type="PANTHER" id="PTHR42724:SF1">
    <property type="entry name" value="TETRAACYLDISACCHARIDE 4'-KINASE, MITOCHONDRIAL-RELATED"/>
    <property type="match status" value="1"/>
</dbReference>
<proteinExistence type="inferred from homology"/>
<keyword evidence="8 13" id="KW-0547">Nucleotide-binding</keyword>
<evidence type="ECO:0000256" key="5">
    <source>
        <dbReference type="ARBA" id="ARBA00022516"/>
    </source>
</evidence>
<evidence type="ECO:0000256" key="1">
    <source>
        <dbReference type="ARBA" id="ARBA00002274"/>
    </source>
</evidence>
<evidence type="ECO:0000256" key="2">
    <source>
        <dbReference type="ARBA" id="ARBA00004870"/>
    </source>
</evidence>
<dbReference type="OrthoDB" id="9766423at2"/>
<evidence type="ECO:0000256" key="4">
    <source>
        <dbReference type="ARBA" id="ARBA00016436"/>
    </source>
</evidence>
<evidence type="ECO:0000256" key="10">
    <source>
        <dbReference type="ARBA" id="ARBA00022840"/>
    </source>
</evidence>
<dbReference type="EMBL" id="JRNI01000044">
    <property type="protein sequence ID" value="KGF29016.1"/>
    <property type="molecule type" value="Genomic_DNA"/>
</dbReference>
<dbReference type="SUPFAM" id="SSF52540">
    <property type="entry name" value="P-loop containing nucleoside triphosphate hydrolases"/>
    <property type="match status" value="1"/>
</dbReference>
<dbReference type="GO" id="GO:0005524">
    <property type="term" value="F:ATP binding"/>
    <property type="evidence" value="ECO:0007669"/>
    <property type="project" value="UniProtKB-UniRule"/>
</dbReference>
<keyword evidence="11 13" id="KW-0443">Lipid metabolism</keyword>
<comment type="caution">
    <text evidence="14">The sequence shown here is derived from an EMBL/GenBank/DDBJ whole genome shotgun (WGS) entry which is preliminary data.</text>
</comment>
<evidence type="ECO:0000256" key="9">
    <source>
        <dbReference type="ARBA" id="ARBA00022777"/>
    </source>
</evidence>
<evidence type="ECO:0000256" key="8">
    <source>
        <dbReference type="ARBA" id="ARBA00022741"/>
    </source>
</evidence>
<comment type="function">
    <text evidence="1 13">Transfers the gamma-phosphate of ATP to the 4'-position of a tetraacyldisaccharide 1-phosphate intermediate (termed DS-1-P) to form tetraacyldisaccharide 1,4'-bis-phosphate (lipid IVA).</text>
</comment>
<dbReference type="InterPro" id="IPR027417">
    <property type="entry name" value="P-loop_NTPase"/>
</dbReference>
<reference evidence="14 15" key="1">
    <citation type="submission" date="2014-07" db="EMBL/GenBank/DDBJ databases">
        <authorList>
            <person name="McCorrison J."/>
            <person name="Sanka R."/>
            <person name="Torralba M."/>
            <person name="Gillis M."/>
            <person name="Haft D.H."/>
            <person name="Methe B."/>
            <person name="Sutton G."/>
            <person name="Nelson K.E."/>
        </authorList>
    </citation>
    <scope>NUCLEOTIDE SEQUENCE [LARGE SCALE GENOMIC DNA]</scope>
    <source>
        <strain evidence="14 15">DNF00040</strain>
    </source>
</reference>
<keyword evidence="9 13" id="KW-0418">Kinase</keyword>
<organism evidence="14 15">
    <name type="scientific">Oligella urethralis DNF00040</name>
    <dbReference type="NCBI Taxonomy" id="1401065"/>
    <lineage>
        <taxon>Bacteria</taxon>
        <taxon>Pseudomonadati</taxon>
        <taxon>Pseudomonadota</taxon>
        <taxon>Betaproteobacteria</taxon>
        <taxon>Burkholderiales</taxon>
        <taxon>Alcaligenaceae</taxon>
        <taxon>Oligella</taxon>
    </lineage>
</organism>
<evidence type="ECO:0000256" key="6">
    <source>
        <dbReference type="ARBA" id="ARBA00022556"/>
    </source>
</evidence>
<evidence type="ECO:0000256" key="3">
    <source>
        <dbReference type="ARBA" id="ARBA00012071"/>
    </source>
</evidence>
<sequence>MKTHSYTSKSQLNNTLSTRLQAQWQSGGALSTALVPLAALNGALQKLRKRLYQTGYLRVYQAPCPVIVVGNIYVGGTGKTPVVAALTEALKSKGRVPGIISRGYGVSIGKEARLAAGPHAKAELIGDEPALLAQYAPIAVHPKRALAIEALLAHYPQTDVIIADDGLQHLALHRDVEILLQDERGIGNGRLLPAGPLRESADKLAEVDFIITNRNHKLAPSASSSSTTKPYQLAMHLSPTDMINLQSGESIAVAAWQAQFQHRPIAALAGIGNPQRFFNSLKELQIPMQKQLAFPDHHAFSAADFSGIQEEIILMTEKDAIKCRDFADARFWFLKVRAEFSDSKFFDRVEQLIQN</sequence>
<keyword evidence="6 13" id="KW-0441">Lipid A biosynthesis</keyword>
<keyword evidence="15" id="KW-1185">Reference proteome</keyword>
<keyword evidence="10 13" id="KW-0067">ATP-binding</keyword>
<comment type="catalytic activity">
    <reaction evidence="13">
        <text>a lipid A disaccharide + ATP = a lipid IVA + ADP + H(+)</text>
        <dbReference type="Rhea" id="RHEA:67840"/>
        <dbReference type="ChEBI" id="CHEBI:15378"/>
        <dbReference type="ChEBI" id="CHEBI:30616"/>
        <dbReference type="ChEBI" id="CHEBI:176343"/>
        <dbReference type="ChEBI" id="CHEBI:176425"/>
        <dbReference type="ChEBI" id="CHEBI:456216"/>
        <dbReference type="EC" id="2.7.1.130"/>
    </reaction>
</comment>
<dbReference type="GO" id="GO:0005886">
    <property type="term" value="C:plasma membrane"/>
    <property type="evidence" value="ECO:0007669"/>
    <property type="project" value="TreeGrafter"/>
</dbReference>
<dbReference type="eggNOG" id="COG1663">
    <property type="taxonomic scope" value="Bacteria"/>
</dbReference>
<keyword evidence="7 13" id="KW-0808">Transferase</keyword>
<dbReference type="UniPathway" id="UPA00359">
    <property type="reaction ID" value="UER00482"/>
</dbReference>
<keyword evidence="5 13" id="KW-0444">Lipid biosynthesis</keyword>
<dbReference type="Proteomes" id="UP000029629">
    <property type="component" value="Unassembled WGS sequence"/>
</dbReference>
<evidence type="ECO:0000313" key="15">
    <source>
        <dbReference type="Proteomes" id="UP000029629"/>
    </source>
</evidence>
<dbReference type="HAMAP" id="MF_00409">
    <property type="entry name" value="LpxK"/>
    <property type="match status" value="1"/>
</dbReference>
<dbReference type="Pfam" id="PF02606">
    <property type="entry name" value="LpxK"/>
    <property type="match status" value="1"/>
</dbReference>
<dbReference type="AlphaFoldDB" id="A0A095Z3S2"/>
<gene>
    <name evidence="13" type="primary">lpxK</name>
    <name evidence="14" type="ORF">HMPREF2130_09140</name>
</gene>
<accession>A0A095Z3S2</accession>
<evidence type="ECO:0000256" key="7">
    <source>
        <dbReference type="ARBA" id="ARBA00022679"/>
    </source>
</evidence>
<evidence type="ECO:0000256" key="13">
    <source>
        <dbReference type="HAMAP-Rule" id="MF_00409"/>
    </source>
</evidence>
<name>A0A095Z3S2_9BURK</name>
<comment type="similarity">
    <text evidence="13">Belongs to the LpxK family.</text>
</comment>